<keyword evidence="3" id="KW-1185">Reference proteome</keyword>
<proteinExistence type="predicted"/>
<dbReference type="EMBL" id="JBHSKD010000007">
    <property type="protein sequence ID" value="MFC5176230.1"/>
    <property type="molecule type" value="Genomic_DNA"/>
</dbReference>
<dbReference type="Proteomes" id="UP001596087">
    <property type="component" value="Unassembled WGS sequence"/>
</dbReference>
<gene>
    <name evidence="2" type="ORF">ACFPGP_06075</name>
</gene>
<reference evidence="3" key="1">
    <citation type="journal article" date="2019" name="Int. J. Syst. Evol. Microbiol.">
        <title>The Global Catalogue of Microorganisms (GCM) 10K type strain sequencing project: providing services to taxonomists for standard genome sequencing and annotation.</title>
        <authorList>
            <consortium name="The Broad Institute Genomics Platform"/>
            <consortium name="The Broad Institute Genome Sequencing Center for Infectious Disease"/>
            <person name="Wu L."/>
            <person name="Ma J."/>
        </authorList>
    </citation>
    <scope>NUCLEOTIDE SEQUENCE [LARGE SCALE GENOMIC DNA]</scope>
    <source>
        <strain evidence="3">DFY41</strain>
    </source>
</reference>
<feature type="transmembrane region" description="Helical" evidence="1">
    <location>
        <begin position="12"/>
        <end position="31"/>
    </location>
</feature>
<organism evidence="2 3">
    <name type="scientific">Nocardioides taihuensis</name>
    <dbReference type="NCBI Taxonomy" id="1835606"/>
    <lineage>
        <taxon>Bacteria</taxon>
        <taxon>Bacillati</taxon>
        <taxon>Actinomycetota</taxon>
        <taxon>Actinomycetes</taxon>
        <taxon>Propionibacteriales</taxon>
        <taxon>Nocardioidaceae</taxon>
        <taxon>Nocardioides</taxon>
    </lineage>
</organism>
<name>A0ABW0BG06_9ACTN</name>
<keyword evidence="1" id="KW-1133">Transmembrane helix</keyword>
<feature type="transmembrane region" description="Helical" evidence="1">
    <location>
        <begin position="118"/>
        <end position="136"/>
    </location>
</feature>
<evidence type="ECO:0000313" key="3">
    <source>
        <dbReference type="Proteomes" id="UP001596087"/>
    </source>
</evidence>
<sequence length="221" mass="24007">MAVLDRQRKTWLLLAVLALMVNLPLLHSWYLGWRVEQSGTDVTATVVQEETSCVAEGDRLLLPLRVPPAAGWGEQNGLCPRVDRETYDAAIADGQVTVRVLEDRPGAYAIDGEVGSPVLLIGTLVIDVFLVLMVFLSRRYGKPRTSVVRISALGDVEPGPPDAAYEEEGDGVVLVRGQVVGLEPDEVVLDTGLREVVVILDGFANSVGWQQPAQVRGRLVE</sequence>
<keyword evidence="1" id="KW-0472">Membrane</keyword>
<evidence type="ECO:0000256" key="1">
    <source>
        <dbReference type="SAM" id="Phobius"/>
    </source>
</evidence>
<protein>
    <submittedName>
        <fullName evidence="2">Uncharacterized protein</fullName>
    </submittedName>
</protein>
<accession>A0ABW0BG06</accession>
<comment type="caution">
    <text evidence="2">The sequence shown here is derived from an EMBL/GenBank/DDBJ whole genome shotgun (WGS) entry which is preliminary data.</text>
</comment>
<keyword evidence="1" id="KW-0812">Transmembrane</keyword>
<evidence type="ECO:0000313" key="2">
    <source>
        <dbReference type="EMBL" id="MFC5176230.1"/>
    </source>
</evidence>
<dbReference type="RefSeq" id="WP_378588289.1">
    <property type="nucleotide sequence ID" value="NZ_JBHSKD010000007.1"/>
</dbReference>